<dbReference type="AlphaFoldDB" id="X1T785"/>
<protein>
    <submittedName>
        <fullName evidence="1">Uncharacterized protein</fullName>
    </submittedName>
</protein>
<proteinExistence type="predicted"/>
<feature type="non-terminal residue" evidence="1">
    <location>
        <position position="1"/>
    </location>
</feature>
<sequence>TILQILSVTLFEKVSILQVLMEAGYKTDSTDSCNQLMLFDL</sequence>
<gene>
    <name evidence="1" type="ORF">S12H4_33838</name>
</gene>
<dbReference type="EMBL" id="BARW01019977">
    <property type="protein sequence ID" value="GAJ01213.1"/>
    <property type="molecule type" value="Genomic_DNA"/>
</dbReference>
<name>X1T785_9ZZZZ</name>
<reference evidence="1" key="1">
    <citation type="journal article" date="2014" name="Front. Microbiol.">
        <title>High frequency of phylogenetically diverse reductive dehalogenase-homologous genes in deep subseafloor sedimentary metagenomes.</title>
        <authorList>
            <person name="Kawai M."/>
            <person name="Futagami T."/>
            <person name="Toyoda A."/>
            <person name="Takaki Y."/>
            <person name="Nishi S."/>
            <person name="Hori S."/>
            <person name="Arai W."/>
            <person name="Tsubouchi T."/>
            <person name="Morono Y."/>
            <person name="Uchiyama I."/>
            <person name="Ito T."/>
            <person name="Fujiyama A."/>
            <person name="Inagaki F."/>
            <person name="Takami H."/>
        </authorList>
    </citation>
    <scope>NUCLEOTIDE SEQUENCE</scope>
    <source>
        <strain evidence="1">Expedition CK06-06</strain>
    </source>
</reference>
<organism evidence="1">
    <name type="scientific">marine sediment metagenome</name>
    <dbReference type="NCBI Taxonomy" id="412755"/>
    <lineage>
        <taxon>unclassified sequences</taxon>
        <taxon>metagenomes</taxon>
        <taxon>ecological metagenomes</taxon>
    </lineage>
</organism>
<comment type="caution">
    <text evidence="1">The sequence shown here is derived from an EMBL/GenBank/DDBJ whole genome shotgun (WGS) entry which is preliminary data.</text>
</comment>
<evidence type="ECO:0000313" key="1">
    <source>
        <dbReference type="EMBL" id="GAJ01213.1"/>
    </source>
</evidence>
<accession>X1T785</accession>